<dbReference type="Proteomes" id="UP001597189">
    <property type="component" value="Unassembled WGS sequence"/>
</dbReference>
<dbReference type="EMBL" id="JBHTOD010000004">
    <property type="protein sequence ID" value="MFD1455191.1"/>
    <property type="molecule type" value="Genomic_DNA"/>
</dbReference>
<evidence type="ECO:0000313" key="2">
    <source>
        <dbReference type="Proteomes" id="UP001597189"/>
    </source>
</evidence>
<evidence type="ECO:0000313" key="1">
    <source>
        <dbReference type="EMBL" id="MFD1455191.1"/>
    </source>
</evidence>
<keyword evidence="2" id="KW-1185">Reference proteome</keyword>
<protein>
    <submittedName>
        <fullName evidence="1">Uncharacterized protein</fullName>
    </submittedName>
</protein>
<gene>
    <name evidence="1" type="ORF">ACFQ44_05760</name>
</gene>
<accession>A0ABW4D3L8</accession>
<organism evidence="1 2">
    <name type="scientific">Levilactobacillus lanxiensis</name>
    <dbReference type="NCBI Taxonomy" id="2799568"/>
    <lineage>
        <taxon>Bacteria</taxon>
        <taxon>Bacillati</taxon>
        <taxon>Bacillota</taxon>
        <taxon>Bacilli</taxon>
        <taxon>Lactobacillales</taxon>
        <taxon>Lactobacillaceae</taxon>
        <taxon>Levilactobacillus</taxon>
    </lineage>
</organism>
<proteinExistence type="predicted"/>
<dbReference type="RefSeq" id="WP_203644414.1">
    <property type="nucleotide sequence ID" value="NZ_BOLN01000004.1"/>
</dbReference>
<sequence length="56" mass="6449">MFDQIGKDSDFMTYQEFIERLRVDLNDPDMTIYDGAAPQNEDEYQVMLGLLGGTLK</sequence>
<name>A0ABW4D3L8_9LACO</name>
<reference evidence="2" key="1">
    <citation type="journal article" date="2019" name="Int. J. Syst. Evol. Microbiol.">
        <title>The Global Catalogue of Microorganisms (GCM) 10K type strain sequencing project: providing services to taxonomists for standard genome sequencing and annotation.</title>
        <authorList>
            <consortium name="The Broad Institute Genomics Platform"/>
            <consortium name="The Broad Institute Genome Sequencing Center for Infectious Disease"/>
            <person name="Wu L."/>
            <person name="Ma J."/>
        </authorList>
    </citation>
    <scope>NUCLEOTIDE SEQUENCE [LARGE SCALE GENOMIC DNA]</scope>
    <source>
        <strain evidence="2">CCM 8979</strain>
    </source>
</reference>
<comment type="caution">
    <text evidence="1">The sequence shown here is derived from an EMBL/GenBank/DDBJ whole genome shotgun (WGS) entry which is preliminary data.</text>
</comment>